<accession>M0CGU9</accession>
<feature type="compositionally biased region" description="Basic and acidic residues" evidence="1">
    <location>
        <begin position="86"/>
        <end position="110"/>
    </location>
</feature>
<name>M0CGU9_9EURY</name>
<reference evidence="2 3" key="1">
    <citation type="journal article" date="2014" name="PLoS Genet.">
        <title>Phylogenetically driven sequencing of extremely halophilic archaea reveals strategies for static and dynamic osmo-response.</title>
        <authorList>
            <person name="Becker E.A."/>
            <person name="Seitzer P.M."/>
            <person name="Tritt A."/>
            <person name="Larsen D."/>
            <person name="Krusor M."/>
            <person name="Yao A.I."/>
            <person name="Wu D."/>
            <person name="Madern D."/>
            <person name="Eisen J.A."/>
            <person name="Darling A.E."/>
            <person name="Facciotti M.T."/>
        </authorList>
    </citation>
    <scope>NUCLEOTIDE SEQUENCE [LARGE SCALE GENOMIC DNA]</scope>
    <source>
        <strain evidence="2 3">2-9-1</strain>
    </source>
</reference>
<dbReference type="Proteomes" id="UP000011626">
    <property type="component" value="Unassembled WGS sequence"/>
</dbReference>
<proteinExistence type="predicted"/>
<protein>
    <submittedName>
        <fullName evidence="2">Uncharacterized protein</fullName>
    </submittedName>
</protein>
<gene>
    <name evidence="2" type="ORF">C475_18646</name>
</gene>
<evidence type="ECO:0000313" key="3">
    <source>
        <dbReference type="Proteomes" id="UP000011626"/>
    </source>
</evidence>
<evidence type="ECO:0000256" key="1">
    <source>
        <dbReference type="SAM" id="MobiDB-lite"/>
    </source>
</evidence>
<organism evidence="2 3">
    <name type="scientific">Halosimplex carlsbadense 2-9-1</name>
    <dbReference type="NCBI Taxonomy" id="797114"/>
    <lineage>
        <taxon>Archaea</taxon>
        <taxon>Methanobacteriati</taxon>
        <taxon>Methanobacteriota</taxon>
        <taxon>Stenosarchaea group</taxon>
        <taxon>Halobacteria</taxon>
        <taxon>Halobacteriales</taxon>
        <taxon>Haloarculaceae</taxon>
        <taxon>Halosimplex</taxon>
    </lineage>
</organism>
<dbReference type="RefSeq" id="WP_006885394.1">
    <property type="nucleotide sequence ID" value="NZ_AOIU01000039.1"/>
</dbReference>
<dbReference type="eggNOG" id="ENOG502N64J">
    <property type="taxonomic scope" value="Archaea"/>
</dbReference>
<sequence>MTPNDPDRDRWESVGRKLLAEDLEVMGRETLQHAFVDAMRRIQAGEELRREDIDKMRRALQEASQLVEVCAEVSPEDTPVPGLDEFLDKDGKRRYAEEVERRRSEVEEHR</sequence>
<dbReference type="AlphaFoldDB" id="M0CGU9"/>
<dbReference type="EMBL" id="AOIU01000039">
    <property type="protein sequence ID" value="ELZ21572.1"/>
    <property type="molecule type" value="Genomic_DNA"/>
</dbReference>
<dbReference type="STRING" id="797114.C475_18646"/>
<keyword evidence="3" id="KW-1185">Reference proteome</keyword>
<feature type="region of interest" description="Disordered" evidence="1">
    <location>
        <begin position="72"/>
        <end position="110"/>
    </location>
</feature>
<evidence type="ECO:0000313" key="2">
    <source>
        <dbReference type="EMBL" id="ELZ21572.1"/>
    </source>
</evidence>
<comment type="caution">
    <text evidence="2">The sequence shown here is derived from an EMBL/GenBank/DDBJ whole genome shotgun (WGS) entry which is preliminary data.</text>
</comment>